<protein>
    <submittedName>
        <fullName evidence="2">Uncharacterized protein</fullName>
    </submittedName>
</protein>
<evidence type="ECO:0000313" key="3">
    <source>
        <dbReference type="Proteomes" id="UP001469553"/>
    </source>
</evidence>
<dbReference type="EMBL" id="JAHRIP010020431">
    <property type="protein sequence ID" value="MEQ2288145.1"/>
    <property type="molecule type" value="Genomic_DNA"/>
</dbReference>
<gene>
    <name evidence="2" type="ORF">AMECASPLE_019803</name>
</gene>
<proteinExistence type="predicted"/>
<feature type="region of interest" description="Disordered" evidence="1">
    <location>
        <begin position="44"/>
        <end position="67"/>
    </location>
</feature>
<comment type="caution">
    <text evidence="2">The sequence shown here is derived from an EMBL/GenBank/DDBJ whole genome shotgun (WGS) entry which is preliminary data.</text>
</comment>
<accession>A0ABV0Y2Z0</accession>
<sequence length="102" mass="11264">MGFNQVPAVGLGALHGTAMMAHFKDVGLGRGQAWVALLEGSGAAWTDRKKEKERESPAHSTQQKLPTDPLKGCMSCINEGGLWLEWHVCLWCMQTQTHIYKV</sequence>
<name>A0ABV0Y2Z0_9TELE</name>
<evidence type="ECO:0000256" key="1">
    <source>
        <dbReference type="SAM" id="MobiDB-lite"/>
    </source>
</evidence>
<dbReference type="Proteomes" id="UP001469553">
    <property type="component" value="Unassembled WGS sequence"/>
</dbReference>
<organism evidence="2 3">
    <name type="scientific">Ameca splendens</name>
    <dbReference type="NCBI Taxonomy" id="208324"/>
    <lineage>
        <taxon>Eukaryota</taxon>
        <taxon>Metazoa</taxon>
        <taxon>Chordata</taxon>
        <taxon>Craniata</taxon>
        <taxon>Vertebrata</taxon>
        <taxon>Euteleostomi</taxon>
        <taxon>Actinopterygii</taxon>
        <taxon>Neopterygii</taxon>
        <taxon>Teleostei</taxon>
        <taxon>Neoteleostei</taxon>
        <taxon>Acanthomorphata</taxon>
        <taxon>Ovalentaria</taxon>
        <taxon>Atherinomorphae</taxon>
        <taxon>Cyprinodontiformes</taxon>
        <taxon>Goodeidae</taxon>
        <taxon>Ameca</taxon>
    </lineage>
</organism>
<keyword evidence="3" id="KW-1185">Reference proteome</keyword>
<feature type="compositionally biased region" description="Basic and acidic residues" evidence="1">
    <location>
        <begin position="46"/>
        <end position="57"/>
    </location>
</feature>
<evidence type="ECO:0000313" key="2">
    <source>
        <dbReference type="EMBL" id="MEQ2288145.1"/>
    </source>
</evidence>
<reference evidence="2 3" key="1">
    <citation type="submission" date="2021-06" db="EMBL/GenBank/DDBJ databases">
        <authorList>
            <person name="Palmer J.M."/>
        </authorList>
    </citation>
    <scope>NUCLEOTIDE SEQUENCE [LARGE SCALE GENOMIC DNA]</scope>
    <source>
        <strain evidence="2 3">AS_MEX2019</strain>
        <tissue evidence="2">Muscle</tissue>
    </source>
</reference>